<sequence>MQALGIIVPTIAPLAIKIIEKLVSNDQPEAPNPQIIHVPQYLCCCNNRVNDHGYCDTCKTRYPSPRKLKKSNSPIKSKSESSTVYDNGKLKRTSKSARSPNTAECKKSPNRMSRSRIDPNSANETTLKVLNRKLEYGIKDFGRRPISEKLRATLDKPLPYTEYMLKSTQSEDASEESTSSSLFNKDENLYTNEKIQESIAKAKAKAAKKASEAAKNEEESRYGSWLRTPSIPPVWTYSNAVDDPNELYRKANGLTSLEQLKNICRCQDQVIATNSTCVVLPKSSASESSSNR</sequence>
<keyword evidence="3" id="KW-1185">Reference proteome</keyword>
<evidence type="ECO:0000313" key="3">
    <source>
        <dbReference type="Proteomes" id="UP000694920"/>
    </source>
</evidence>
<dbReference type="Proteomes" id="UP000694920">
    <property type="component" value="Unplaced"/>
</dbReference>
<evidence type="ECO:0000256" key="2">
    <source>
        <dbReference type="SAM" id="MobiDB-lite"/>
    </source>
</evidence>
<evidence type="ECO:0000256" key="1">
    <source>
        <dbReference type="SAM" id="Coils"/>
    </source>
</evidence>
<dbReference type="AlphaFoldDB" id="A0AAJ7BQ89"/>
<proteinExistence type="predicted"/>
<feature type="region of interest" description="Disordered" evidence="2">
    <location>
        <begin position="65"/>
        <end position="124"/>
    </location>
</feature>
<reference evidence="4" key="1">
    <citation type="submission" date="2025-08" db="UniProtKB">
        <authorList>
            <consortium name="RefSeq"/>
        </authorList>
    </citation>
    <scope>IDENTIFICATION</scope>
</reference>
<gene>
    <name evidence="4" type="primary">LOC107266092</name>
</gene>
<organism evidence="3 4">
    <name type="scientific">Cephus cinctus</name>
    <name type="common">Wheat stem sawfly</name>
    <dbReference type="NCBI Taxonomy" id="211228"/>
    <lineage>
        <taxon>Eukaryota</taxon>
        <taxon>Metazoa</taxon>
        <taxon>Ecdysozoa</taxon>
        <taxon>Arthropoda</taxon>
        <taxon>Hexapoda</taxon>
        <taxon>Insecta</taxon>
        <taxon>Pterygota</taxon>
        <taxon>Neoptera</taxon>
        <taxon>Endopterygota</taxon>
        <taxon>Hymenoptera</taxon>
        <taxon>Cephoidea</taxon>
        <taxon>Cephidae</taxon>
        <taxon>Cephus</taxon>
    </lineage>
</organism>
<dbReference type="GeneID" id="107266092"/>
<feature type="compositionally biased region" description="Low complexity" evidence="2">
    <location>
        <begin position="71"/>
        <end position="82"/>
    </location>
</feature>
<evidence type="ECO:0000313" key="4">
    <source>
        <dbReference type="RefSeq" id="XP_015591730.1"/>
    </source>
</evidence>
<name>A0AAJ7BQ89_CEPCN</name>
<dbReference type="RefSeq" id="XP_015591730.1">
    <property type="nucleotide sequence ID" value="XM_015736244.2"/>
</dbReference>
<keyword evidence="1" id="KW-0175">Coiled coil</keyword>
<protein>
    <submittedName>
        <fullName evidence="4">Uncharacterized protein LOC107266092</fullName>
    </submittedName>
</protein>
<feature type="coiled-coil region" evidence="1">
    <location>
        <begin position="192"/>
        <end position="221"/>
    </location>
</feature>
<accession>A0AAJ7BQ89</accession>
<dbReference type="KEGG" id="ccin:107266092"/>